<reference evidence="2 3" key="1">
    <citation type="submission" date="2019-05" db="EMBL/GenBank/DDBJ databases">
        <title>Another draft genome of Portunus trituberculatus and its Hox gene families provides insights of decapod evolution.</title>
        <authorList>
            <person name="Jeong J.-H."/>
            <person name="Song I."/>
            <person name="Kim S."/>
            <person name="Choi T."/>
            <person name="Kim D."/>
            <person name="Ryu S."/>
            <person name="Kim W."/>
        </authorList>
    </citation>
    <scope>NUCLEOTIDE SEQUENCE [LARGE SCALE GENOMIC DNA]</scope>
    <source>
        <tissue evidence="2">Muscle</tissue>
    </source>
</reference>
<keyword evidence="3" id="KW-1185">Reference proteome</keyword>
<evidence type="ECO:0000313" key="3">
    <source>
        <dbReference type="Proteomes" id="UP000324222"/>
    </source>
</evidence>
<gene>
    <name evidence="2" type="ORF">E2C01_000841</name>
</gene>
<proteinExistence type="predicted"/>
<evidence type="ECO:0000256" key="1">
    <source>
        <dbReference type="SAM" id="MobiDB-lite"/>
    </source>
</evidence>
<comment type="caution">
    <text evidence="2">The sequence shown here is derived from an EMBL/GenBank/DDBJ whole genome shotgun (WGS) entry which is preliminary data.</text>
</comment>
<sequence length="97" mass="10534">MLSNPSITSTATPPQSDGGGGLQEGCQMFLSLLKNLSMLSRTGTRRSPNSFPSQLVLKGKEVTILSLVLLCLVQHAFTPAHQVYRKHGCWKCPGHEI</sequence>
<accession>A0A5B7CG47</accession>
<dbReference type="Proteomes" id="UP000324222">
    <property type="component" value="Unassembled WGS sequence"/>
</dbReference>
<dbReference type="AlphaFoldDB" id="A0A5B7CG47"/>
<feature type="compositionally biased region" description="Polar residues" evidence="1">
    <location>
        <begin position="1"/>
        <end position="15"/>
    </location>
</feature>
<dbReference type="EMBL" id="VSRR010000023">
    <property type="protein sequence ID" value="MPC08260.1"/>
    <property type="molecule type" value="Genomic_DNA"/>
</dbReference>
<evidence type="ECO:0000313" key="2">
    <source>
        <dbReference type="EMBL" id="MPC08260.1"/>
    </source>
</evidence>
<feature type="region of interest" description="Disordered" evidence="1">
    <location>
        <begin position="1"/>
        <end position="23"/>
    </location>
</feature>
<organism evidence="2 3">
    <name type="scientific">Portunus trituberculatus</name>
    <name type="common">Swimming crab</name>
    <name type="synonym">Neptunus trituberculatus</name>
    <dbReference type="NCBI Taxonomy" id="210409"/>
    <lineage>
        <taxon>Eukaryota</taxon>
        <taxon>Metazoa</taxon>
        <taxon>Ecdysozoa</taxon>
        <taxon>Arthropoda</taxon>
        <taxon>Crustacea</taxon>
        <taxon>Multicrustacea</taxon>
        <taxon>Malacostraca</taxon>
        <taxon>Eumalacostraca</taxon>
        <taxon>Eucarida</taxon>
        <taxon>Decapoda</taxon>
        <taxon>Pleocyemata</taxon>
        <taxon>Brachyura</taxon>
        <taxon>Eubrachyura</taxon>
        <taxon>Portunoidea</taxon>
        <taxon>Portunidae</taxon>
        <taxon>Portuninae</taxon>
        <taxon>Portunus</taxon>
    </lineage>
</organism>
<name>A0A5B7CG47_PORTR</name>
<protein>
    <submittedName>
        <fullName evidence="2">Uncharacterized protein</fullName>
    </submittedName>
</protein>